<dbReference type="Proteomes" id="UP001162483">
    <property type="component" value="Unassembled WGS sequence"/>
</dbReference>
<protein>
    <submittedName>
        <fullName evidence="1">Uncharacterized protein</fullName>
    </submittedName>
</protein>
<sequence length="50" mass="5507">MVSLPLVRGSKNTATVDIKKCTPRLGAIDCKGTPENVQHEHFTGVLFYFS</sequence>
<feature type="non-terminal residue" evidence="1">
    <location>
        <position position="50"/>
    </location>
</feature>
<gene>
    <name evidence="1" type="ORF">SPARVUS_LOCUS11915698</name>
</gene>
<evidence type="ECO:0000313" key="2">
    <source>
        <dbReference type="Proteomes" id="UP001162483"/>
    </source>
</evidence>
<organism evidence="1 2">
    <name type="scientific">Staurois parvus</name>
    <dbReference type="NCBI Taxonomy" id="386267"/>
    <lineage>
        <taxon>Eukaryota</taxon>
        <taxon>Metazoa</taxon>
        <taxon>Chordata</taxon>
        <taxon>Craniata</taxon>
        <taxon>Vertebrata</taxon>
        <taxon>Euteleostomi</taxon>
        <taxon>Amphibia</taxon>
        <taxon>Batrachia</taxon>
        <taxon>Anura</taxon>
        <taxon>Neobatrachia</taxon>
        <taxon>Ranoidea</taxon>
        <taxon>Ranidae</taxon>
        <taxon>Staurois</taxon>
    </lineage>
</organism>
<dbReference type="EMBL" id="CATNWA010016818">
    <property type="protein sequence ID" value="CAI9595649.1"/>
    <property type="molecule type" value="Genomic_DNA"/>
</dbReference>
<comment type="caution">
    <text evidence="1">The sequence shown here is derived from an EMBL/GenBank/DDBJ whole genome shotgun (WGS) entry which is preliminary data.</text>
</comment>
<name>A0ABN9FF63_9NEOB</name>
<accession>A0ABN9FF63</accession>
<evidence type="ECO:0000313" key="1">
    <source>
        <dbReference type="EMBL" id="CAI9595649.1"/>
    </source>
</evidence>
<keyword evidence="2" id="KW-1185">Reference proteome</keyword>
<reference evidence="1" key="1">
    <citation type="submission" date="2023-05" db="EMBL/GenBank/DDBJ databases">
        <authorList>
            <person name="Stuckert A."/>
        </authorList>
    </citation>
    <scope>NUCLEOTIDE SEQUENCE</scope>
</reference>
<proteinExistence type="predicted"/>